<sequence length="658" mass="72467">MITGFVAELEALRKESAESSMSGKSLEALQARYIQPRKCSILASTSNNNDDVIRKMSSVSMDEPIINRKMSTLSEAYYDYTPCESDIVPHINLGKQFQARVKKWADREIMPHEREAIPDRDECVFDCNVIEHLDEQTVAAYEALACSAAVPKIGHNKELALHILMENKGNIQAAVMDLLRCDTMDWELYPIIYNYRYSHVEMWSPDDIQSFQDAIYKSEKDFHQVSVELGNRTVKECIEFYYMWKKTCPDDYRKLRNLRRKRHLLEQQVDYPSSVSKATPFLDHPMEESTEEEPESESDTDIGTPMYASDRSPDDVRPAKMPRLHESPSPSERKISAVRFAEPDKPELSGLLPPGIAAAAALSAAAGANGLSLYPWLHGENGVFPSASPSSVGNSAGTGQSYSQPPSVGNNDIFQAERIPSGFNPDILQAKIANIHRVTASKKGAQPSADGYFHCRLCDKRFEKVKSLNAHMKSHAMKARAEAEASNSQQPNPSPRSQPSHAASRRENHSNNSSNNNHDRGQNQGSSNSSNNLLGSHLDALNFQQQLNAVNASAAAAAASVNNSMSNSIPGSPLSLGQHFSRMTQFASPMGLGSNSNNGLPNLPPGMNMSMFSPDMLSAMHQLANLPQHNGNLSTSAASSALQQLHNNLQQHSATIIN</sequence>
<organism evidence="1 2">
    <name type="scientific">Panagrolaimus sp. ES5</name>
    <dbReference type="NCBI Taxonomy" id="591445"/>
    <lineage>
        <taxon>Eukaryota</taxon>
        <taxon>Metazoa</taxon>
        <taxon>Ecdysozoa</taxon>
        <taxon>Nematoda</taxon>
        <taxon>Chromadorea</taxon>
        <taxon>Rhabditida</taxon>
        <taxon>Tylenchina</taxon>
        <taxon>Panagrolaimomorpha</taxon>
        <taxon>Panagrolaimoidea</taxon>
        <taxon>Panagrolaimidae</taxon>
        <taxon>Panagrolaimus</taxon>
    </lineage>
</organism>
<dbReference type="Proteomes" id="UP000887579">
    <property type="component" value="Unplaced"/>
</dbReference>
<evidence type="ECO:0000313" key="1">
    <source>
        <dbReference type="Proteomes" id="UP000887579"/>
    </source>
</evidence>
<protein>
    <submittedName>
        <fullName evidence="2">Uncharacterized protein</fullName>
    </submittedName>
</protein>
<dbReference type="WBParaSite" id="ES5_v2.g9172.t1">
    <property type="protein sequence ID" value="ES5_v2.g9172.t1"/>
    <property type="gene ID" value="ES5_v2.g9172"/>
</dbReference>
<evidence type="ECO:0000313" key="2">
    <source>
        <dbReference type="WBParaSite" id="ES5_v2.g9172.t1"/>
    </source>
</evidence>
<name>A0AC34GVX7_9BILA</name>
<accession>A0AC34GVX7</accession>
<reference evidence="2" key="1">
    <citation type="submission" date="2022-11" db="UniProtKB">
        <authorList>
            <consortium name="WormBaseParasite"/>
        </authorList>
    </citation>
    <scope>IDENTIFICATION</scope>
</reference>
<proteinExistence type="predicted"/>